<dbReference type="STRING" id="1029756.W911_04610"/>
<evidence type="ECO:0000256" key="1">
    <source>
        <dbReference type="SAM" id="SignalP"/>
    </source>
</evidence>
<dbReference type="Proteomes" id="UP000018542">
    <property type="component" value="Chromosome"/>
</dbReference>
<feature type="signal peptide" evidence="1">
    <location>
        <begin position="1"/>
        <end position="23"/>
    </location>
</feature>
<organism evidence="2 3">
    <name type="scientific">Hyphomicrobium nitrativorans NL23</name>
    <dbReference type="NCBI Taxonomy" id="1029756"/>
    <lineage>
        <taxon>Bacteria</taxon>
        <taxon>Pseudomonadati</taxon>
        <taxon>Pseudomonadota</taxon>
        <taxon>Alphaproteobacteria</taxon>
        <taxon>Hyphomicrobiales</taxon>
        <taxon>Hyphomicrobiaceae</taxon>
        <taxon>Hyphomicrobium</taxon>
    </lineage>
</organism>
<proteinExistence type="predicted"/>
<name>V5SGG0_9HYPH</name>
<gene>
    <name evidence="2" type="ORF">W911_04610</name>
</gene>
<dbReference type="PATRIC" id="fig|1029756.8.peg.966"/>
<sequence length="361" mass="39607">MRRMLATGMVWVAFAALCVPVQAQNSTSDDPAWTVKDRSTSRAGCWHTPRPQTLEEIGKVYQNGLARERRKTEVRGYPARAMLALSDGRLRTAYSAGLLVGWGETAQRPDFAVVTAAGVSALIAPFAFLGAEGDQIIADIFACDTLSFEDMASRAVSHLTHERLERIAQRHEGGDRLVVALPGSAARAESVWDLGAIAASRNPEAATYIERILLAAVDPAVFIDPETVPGGVGTVVRRNRVFREVGSGEPFLSPDPAGVPLGSYYLIHNGVLFPDEGDAFAKTQREAGAEVSLVPAHDFFLRSHASKASIRIASPRPYLGIQPQSDFDMAYMRALFVDTFRQARMGREWRRTFPDRERSYQ</sequence>
<dbReference type="KEGG" id="hni:W911_04610"/>
<dbReference type="AlphaFoldDB" id="V5SGG0"/>
<reference evidence="2 3" key="1">
    <citation type="journal article" date="2014" name="Genome Announc.">
        <title>Complete Genome Sequence of Hyphomicrobium nitrativorans Strain NL23, a Denitrifying Bacterium Isolated from Biofilm of a Methanol-Fed Denitrification System Treating Seawater at the Montreal Biodome.</title>
        <authorList>
            <person name="Martineau C."/>
            <person name="Villeneuve C."/>
            <person name="Mauffrey F."/>
            <person name="Villemur R."/>
        </authorList>
    </citation>
    <scope>NUCLEOTIDE SEQUENCE [LARGE SCALE GENOMIC DNA]</scope>
    <source>
        <strain evidence="2">NL23</strain>
    </source>
</reference>
<dbReference type="EMBL" id="CP006912">
    <property type="protein sequence ID" value="AHB49951.1"/>
    <property type="molecule type" value="Genomic_DNA"/>
</dbReference>
<feature type="chain" id="PRO_5004740695" evidence="1">
    <location>
        <begin position="24"/>
        <end position="361"/>
    </location>
</feature>
<evidence type="ECO:0000313" key="3">
    <source>
        <dbReference type="Proteomes" id="UP000018542"/>
    </source>
</evidence>
<keyword evidence="1" id="KW-0732">Signal</keyword>
<keyword evidence="3" id="KW-1185">Reference proteome</keyword>
<evidence type="ECO:0000313" key="2">
    <source>
        <dbReference type="EMBL" id="AHB49951.1"/>
    </source>
</evidence>
<dbReference type="HOGENOM" id="CLU_048550_0_0_5"/>
<protein>
    <submittedName>
        <fullName evidence="2">Uncharacterized protein</fullName>
    </submittedName>
</protein>
<accession>V5SGG0</accession>